<feature type="non-terminal residue" evidence="1">
    <location>
        <position position="1"/>
    </location>
</feature>
<reference evidence="1" key="1">
    <citation type="journal article" date="2014" name="Front. Microbiol.">
        <title>High frequency of phylogenetically diverse reductive dehalogenase-homologous genes in deep subseafloor sedimentary metagenomes.</title>
        <authorList>
            <person name="Kawai M."/>
            <person name="Futagami T."/>
            <person name="Toyoda A."/>
            <person name="Takaki Y."/>
            <person name="Nishi S."/>
            <person name="Hori S."/>
            <person name="Arai W."/>
            <person name="Tsubouchi T."/>
            <person name="Morono Y."/>
            <person name="Uchiyama I."/>
            <person name="Ito T."/>
            <person name="Fujiyama A."/>
            <person name="Inagaki F."/>
            <person name="Takami H."/>
        </authorList>
    </citation>
    <scope>NUCLEOTIDE SEQUENCE</scope>
    <source>
        <strain evidence="1">Expedition CK06-06</strain>
    </source>
</reference>
<organism evidence="1">
    <name type="scientific">marine sediment metagenome</name>
    <dbReference type="NCBI Taxonomy" id="412755"/>
    <lineage>
        <taxon>unclassified sequences</taxon>
        <taxon>metagenomes</taxon>
        <taxon>ecological metagenomes</taxon>
    </lineage>
</organism>
<comment type="caution">
    <text evidence="1">The sequence shown here is derived from an EMBL/GenBank/DDBJ whole genome shotgun (WGS) entry which is preliminary data.</text>
</comment>
<protein>
    <submittedName>
        <fullName evidence="1">Uncharacterized protein</fullName>
    </submittedName>
</protein>
<name>X0T698_9ZZZZ</name>
<dbReference type="AlphaFoldDB" id="X0T698"/>
<evidence type="ECO:0000313" key="1">
    <source>
        <dbReference type="EMBL" id="GAF71600.1"/>
    </source>
</evidence>
<accession>X0T698</accession>
<gene>
    <name evidence="1" type="ORF">S01H1_15224</name>
</gene>
<proteinExistence type="predicted"/>
<dbReference type="EMBL" id="BARS01007943">
    <property type="protein sequence ID" value="GAF71600.1"/>
    <property type="molecule type" value="Genomic_DNA"/>
</dbReference>
<sequence>DEQLLETAGNELAKTISATDTLAETYAEQFYREIIVPFCRRHKLSFWSGNGDWWFSPPRGRQLDLDAATLKWAVATGNAKLVEGPRCPFWEVTASTEEMPTFLRELWKIEELLNIILLGSPLGYWVPSFSAKALTPPSR</sequence>